<gene>
    <name evidence="7" type="ORF">AUP44_06500</name>
</gene>
<keyword evidence="5" id="KW-0560">Oxidoreductase</keyword>
<evidence type="ECO:0000313" key="7">
    <source>
        <dbReference type="EMBL" id="KYO52042.1"/>
    </source>
</evidence>
<protein>
    <recommendedName>
        <fullName evidence="6">Nitroreductase domain-containing protein</fullName>
    </recommendedName>
</protein>
<evidence type="ECO:0000256" key="5">
    <source>
        <dbReference type="ARBA" id="ARBA00023002"/>
    </source>
</evidence>
<keyword evidence="3" id="KW-0285">Flavoprotein</keyword>
<dbReference type="InterPro" id="IPR000415">
    <property type="entry name" value="Nitroreductase-like"/>
</dbReference>
<sequence length="221" mass="24249">MPDVIDAITGRRSIRAFLDRPVSMAQVTAVLDAARWAPSGANMQPWDVHVVQGATKARLTRALLDARNAGTAETADYQYYPTTWFEPFAARRVALGVQMYRALGAARSPAARKESWNRNYDFFGAPVGLLFFVDARLETGSWVDCGMFIQNVMLAARAYGLETCPQASLAEYPDAVRSVLGVAADRRLICGISLGHPDPAAPVNAFERSRVPVESFTRVHD</sequence>
<dbReference type="AlphaFoldDB" id="A0A161Q314"/>
<dbReference type="Pfam" id="PF00881">
    <property type="entry name" value="Nitroreductase"/>
    <property type="match status" value="1"/>
</dbReference>
<evidence type="ECO:0000259" key="6">
    <source>
        <dbReference type="Pfam" id="PF00881"/>
    </source>
</evidence>
<evidence type="ECO:0000256" key="4">
    <source>
        <dbReference type="ARBA" id="ARBA00022643"/>
    </source>
</evidence>
<name>A0A161Q314_9PROT</name>
<evidence type="ECO:0000256" key="3">
    <source>
        <dbReference type="ARBA" id="ARBA00022630"/>
    </source>
</evidence>
<comment type="caution">
    <text evidence="7">The sequence shown here is derived from an EMBL/GenBank/DDBJ whole genome shotgun (WGS) entry which is preliminary data.</text>
</comment>
<reference evidence="7 8" key="1">
    <citation type="submission" date="2015-12" db="EMBL/GenBank/DDBJ databases">
        <title>Genome sequence of Tistrella mobilis MCCC 1A02139.</title>
        <authorList>
            <person name="Lu L."/>
            <person name="Lai Q."/>
            <person name="Shao Z."/>
            <person name="Qian P."/>
        </authorList>
    </citation>
    <scope>NUCLEOTIDE SEQUENCE [LARGE SCALE GENOMIC DNA]</scope>
    <source>
        <strain evidence="7 8">MCCC 1A02139</strain>
    </source>
</reference>
<dbReference type="Gene3D" id="3.40.109.10">
    <property type="entry name" value="NADH Oxidase"/>
    <property type="match status" value="1"/>
</dbReference>
<dbReference type="OrthoDB" id="9802510at2"/>
<dbReference type="PANTHER" id="PTHR43673:SF2">
    <property type="entry name" value="NITROREDUCTASE"/>
    <property type="match status" value="1"/>
</dbReference>
<feature type="domain" description="Nitroreductase" evidence="6">
    <location>
        <begin position="8"/>
        <end position="196"/>
    </location>
</feature>
<evidence type="ECO:0000256" key="1">
    <source>
        <dbReference type="ARBA" id="ARBA00001917"/>
    </source>
</evidence>
<dbReference type="SUPFAM" id="SSF55469">
    <property type="entry name" value="FMN-dependent nitroreductase-like"/>
    <property type="match status" value="1"/>
</dbReference>
<dbReference type="InterPro" id="IPR029479">
    <property type="entry name" value="Nitroreductase"/>
</dbReference>
<keyword evidence="4" id="KW-0288">FMN</keyword>
<comment type="similarity">
    <text evidence="2">Belongs to the nitroreductase family.</text>
</comment>
<accession>A0A161Q314</accession>
<evidence type="ECO:0000313" key="8">
    <source>
        <dbReference type="Proteomes" id="UP000075787"/>
    </source>
</evidence>
<dbReference type="GO" id="GO:0016491">
    <property type="term" value="F:oxidoreductase activity"/>
    <property type="evidence" value="ECO:0007669"/>
    <property type="project" value="UniProtKB-KW"/>
</dbReference>
<dbReference type="EMBL" id="LPZR01000164">
    <property type="protein sequence ID" value="KYO52042.1"/>
    <property type="molecule type" value="Genomic_DNA"/>
</dbReference>
<proteinExistence type="inferred from homology"/>
<evidence type="ECO:0000256" key="2">
    <source>
        <dbReference type="ARBA" id="ARBA00007118"/>
    </source>
</evidence>
<dbReference type="CDD" id="cd02136">
    <property type="entry name" value="PnbA_NfnB-like"/>
    <property type="match status" value="1"/>
</dbReference>
<comment type="cofactor">
    <cofactor evidence="1">
        <name>FMN</name>
        <dbReference type="ChEBI" id="CHEBI:58210"/>
    </cofactor>
</comment>
<dbReference type="Proteomes" id="UP000075787">
    <property type="component" value="Unassembled WGS sequence"/>
</dbReference>
<dbReference type="PANTHER" id="PTHR43673">
    <property type="entry name" value="NAD(P)H NITROREDUCTASE YDGI-RELATED"/>
    <property type="match status" value="1"/>
</dbReference>
<organism evidence="7 8">
    <name type="scientific">Tistrella mobilis</name>
    <dbReference type="NCBI Taxonomy" id="171437"/>
    <lineage>
        <taxon>Bacteria</taxon>
        <taxon>Pseudomonadati</taxon>
        <taxon>Pseudomonadota</taxon>
        <taxon>Alphaproteobacteria</taxon>
        <taxon>Geminicoccales</taxon>
        <taxon>Geminicoccaceae</taxon>
        <taxon>Tistrella</taxon>
    </lineage>
</organism>